<dbReference type="Proteomes" id="UP000295411">
    <property type="component" value="Unassembled WGS sequence"/>
</dbReference>
<keyword evidence="2" id="KW-0012">Acyltransferase</keyword>
<dbReference type="InterPro" id="IPR000182">
    <property type="entry name" value="GNAT_dom"/>
</dbReference>
<gene>
    <name evidence="4" type="ORF">E2F48_13530</name>
</gene>
<evidence type="ECO:0000256" key="1">
    <source>
        <dbReference type="ARBA" id="ARBA00022679"/>
    </source>
</evidence>
<dbReference type="Pfam" id="PF00583">
    <property type="entry name" value="Acetyltransf_1"/>
    <property type="match status" value="1"/>
</dbReference>
<dbReference type="EMBL" id="SMTK01000004">
    <property type="protein sequence ID" value="TDK24921.1"/>
    <property type="molecule type" value="Genomic_DNA"/>
</dbReference>
<dbReference type="PANTHER" id="PTHR43800">
    <property type="entry name" value="PEPTIDYL-LYSINE N-ACETYLTRANSFERASE YJAB"/>
    <property type="match status" value="1"/>
</dbReference>
<dbReference type="GO" id="GO:0016747">
    <property type="term" value="F:acyltransferase activity, transferring groups other than amino-acyl groups"/>
    <property type="evidence" value="ECO:0007669"/>
    <property type="project" value="InterPro"/>
</dbReference>
<evidence type="ECO:0000313" key="4">
    <source>
        <dbReference type="EMBL" id="TDK24921.1"/>
    </source>
</evidence>
<dbReference type="SUPFAM" id="SSF55729">
    <property type="entry name" value="Acyl-CoA N-acyltransferases (Nat)"/>
    <property type="match status" value="1"/>
</dbReference>
<evidence type="ECO:0000259" key="3">
    <source>
        <dbReference type="PROSITE" id="PS51186"/>
    </source>
</evidence>
<dbReference type="AlphaFoldDB" id="A0A4R5TV36"/>
<comment type="caution">
    <text evidence="4">The sequence shown here is derived from an EMBL/GenBank/DDBJ whole genome shotgun (WGS) entry which is preliminary data.</text>
</comment>
<keyword evidence="1 4" id="KW-0808">Transferase</keyword>
<keyword evidence="5" id="KW-1185">Reference proteome</keyword>
<dbReference type="PROSITE" id="PS51186">
    <property type="entry name" value="GNAT"/>
    <property type="match status" value="1"/>
</dbReference>
<dbReference type="CDD" id="cd04301">
    <property type="entry name" value="NAT_SF"/>
    <property type="match status" value="1"/>
</dbReference>
<evidence type="ECO:0000256" key="2">
    <source>
        <dbReference type="ARBA" id="ARBA00023315"/>
    </source>
</evidence>
<dbReference type="Gene3D" id="3.40.630.30">
    <property type="match status" value="1"/>
</dbReference>
<dbReference type="InterPro" id="IPR016181">
    <property type="entry name" value="Acyl_CoA_acyltransferase"/>
</dbReference>
<reference evidence="4 5" key="1">
    <citation type="submission" date="2019-03" db="EMBL/GenBank/DDBJ databases">
        <title>Arthrobacter sp. nov., an bacterium isolated from biocrust in Mu Us Desert.</title>
        <authorList>
            <person name="Lixiong L."/>
        </authorList>
    </citation>
    <scope>NUCLEOTIDE SEQUENCE [LARGE SCALE GENOMIC DNA]</scope>
    <source>
        <strain evidence="4 5">SLN-3</strain>
    </source>
</reference>
<accession>A0A4R5TV36</accession>
<feature type="domain" description="N-acetyltransferase" evidence="3">
    <location>
        <begin position="1"/>
        <end position="121"/>
    </location>
</feature>
<evidence type="ECO:0000313" key="5">
    <source>
        <dbReference type="Proteomes" id="UP000295411"/>
    </source>
</evidence>
<name>A0A4R5TV36_9MICC</name>
<proteinExistence type="predicted"/>
<dbReference type="PANTHER" id="PTHR43800:SF1">
    <property type="entry name" value="PEPTIDYL-LYSINE N-ACETYLTRANSFERASE YJAB"/>
    <property type="match status" value="1"/>
</dbReference>
<protein>
    <submittedName>
        <fullName evidence="4">GNAT family N-acetyltransferase</fullName>
    </submittedName>
</protein>
<dbReference type="OrthoDB" id="572496at2"/>
<sequence>MAEIAEDEPLSVDELAEFQAEGRAWAAVDADGSPVGYLLVKRVGADAHVEQVSVHPSRARRGIGRRLLETAADWGRGQGLVNLTLTTFDEVPWNAPYYRRLDFHDVPDDALEPGLFQIVADEAAAGLARWPRMVLSRPLV</sequence>
<organism evidence="4 5">
    <name type="scientific">Arthrobacter crusticola</name>
    <dbReference type="NCBI Taxonomy" id="2547960"/>
    <lineage>
        <taxon>Bacteria</taxon>
        <taxon>Bacillati</taxon>
        <taxon>Actinomycetota</taxon>
        <taxon>Actinomycetes</taxon>
        <taxon>Micrococcales</taxon>
        <taxon>Micrococcaceae</taxon>
        <taxon>Arthrobacter</taxon>
    </lineage>
</organism>